<evidence type="ECO:0000256" key="9">
    <source>
        <dbReference type="SAM" id="MobiDB-lite"/>
    </source>
</evidence>
<feature type="region of interest" description="Disordered" evidence="9">
    <location>
        <begin position="218"/>
        <end position="240"/>
    </location>
</feature>
<keyword evidence="4 8" id="KW-0378">Hydrolase</keyword>
<evidence type="ECO:0000256" key="3">
    <source>
        <dbReference type="ARBA" id="ARBA00022763"/>
    </source>
</evidence>
<dbReference type="GO" id="GO:0008233">
    <property type="term" value="F:peptidase activity"/>
    <property type="evidence" value="ECO:0007669"/>
    <property type="project" value="UniProtKB-KW"/>
</dbReference>
<dbReference type="GO" id="GO:0006508">
    <property type="term" value="P:proteolysis"/>
    <property type="evidence" value="ECO:0007669"/>
    <property type="project" value="UniProtKB-KW"/>
</dbReference>
<protein>
    <recommendedName>
        <fullName evidence="8">Abasic site processing protein</fullName>
        <ecNumber evidence="8">3.4.-.-</ecNumber>
    </recommendedName>
</protein>
<dbReference type="AlphaFoldDB" id="A0A4Y5Z2K9"/>
<dbReference type="RefSeq" id="WP_139982488.1">
    <property type="nucleotide sequence ID" value="NZ_CP041046.1"/>
</dbReference>
<evidence type="ECO:0000313" key="11">
    <source>
        <dbReference type="Proteomes" id="UP000316093"/>
    </source>
</evidence>
<keyword evidence="5" id="KW-0190">Covalent protein-DNA linkage</keyword>
<dbReference type="GO" id="GO:0106300">
    <property type="term" value="P:protein-DNA covalent cross-linking repair"/>
    <property type="evidence" value="ECO:0007669"/>
    <property type="project" value="InterPro"/>
</dbReference>
<dbReference type="GO" id="GO:0003697">
    <property type="term" value="F:single-stranded DNA binding"/>
    <property type="evidence" value="ECO:0007669"/>
    <property type="project" value="InterPro"/>
</dbReference>
<accession>A0A4Y5Z2K9</accession>
<name>A0A4Y5Z2K9_9GAMM</name>
<dbReference type="OrthoDB" id="6192129at2"/>
<evidence type="ECO:0000256" key="8">
    <source>
        <dbReference type="RuleBase" id="RU364100"/>
    </source>
</evidence>
<dbReference type="InterPro" id="IPR036590">
    <property type="entry name" value="SRAP-like"/>
</dbReference>
<proteinExistence type="inferred from homology"/>
<evidence type="ECO:0000256" key="2">
    <source>
        <dbReference type="ARBA" id="ARBA00022670"/>
    </source>
</evidence>
<keyword evidence="6" id="KW-0238">DNA-binding</keyword>
<dbReference type="InterPro" id="IPR003738">
    <property type="entry name" value="SRAP"/>
</dbReference>
<evidence type="ECO:0000256" key="1">
    <source>
        <dbReference type="ARBA" id="ARBA00008136"/>
    </source>
</evidence>
<dbReference type="KEGG" id="lpy:FIV34_10540"/>
<dbReference type="PANTHER" id="PTHR13604">
    <property type="entry name" value="DC12-RELATED"/>
    <property type="match status" value="1"/>
</dbReference>
<keyword evidence="3" id="KW-0227">DNA damage</keyword>
<evidence type="ECO:0000256" key="7">
    <source>
        <dbReference type="ARBA" id="ARBA00023239"/>
    </source>
</evidence>
<dbReference type="Proteomes" id="UP000316093">
    <property type="component" value="Chromosome"/>
</dbReference>
<dbReference type="Pfam" id="PF02586">
    <property type="entry name" value="SRAP"/>
    <property type="match status" value="1"/>
</dbReference>
<sequence>MCGRYATYGPASLSREARDVLERLELDLSSEINQRDDHFNIAPTQRALVVTGGEEGHAHVGLHRWGLVPSWAKDTSIGTRLINARREGLAEKPAFRSAVKKRRCLVPASGYFEWQGEKGSKQPFFIRPPDGSLLLFAGLWEVWRGEDGEPLRSYTIITGEPGKVGGDIHDRQPVILAPDAWEDWLFAPADVALPLLEAANEPELVYYPVPRAVGSPKNNAPELVEPLDGAVPSQGIKAND</sequence>
<keyword evidence="2 8" id="KW-0645">Protease</keyword>
<evidence type="ECO:0000256" key="6">
    <source>
        <dbReference type="ARBA" id="ARBA00023125"/>
    </source>
</evidence>
<dbReference type="GO" id="GO:0016829">
    <property type="term" value="F:lyase activity"/>
    <property type="evidence" value="ECO:0007669"/>
    <property type="project" value="UniProtKB-KW"/>
</dbReference>
<reference evidence="10 11" key="1">
    <citation type="submission" date="2019-06" db="EMBL/GenBank/DDBJ databases">
        <title>A complete genome sequence for Luteibacter pinisoli MAH-14.</title>
        <authorList>
            <person name="Baltrus D.A."/>
        </authorList>
    </citation>
    <scope>NUCLEOTIDE SEQUENCE [LARGE SCALE GENOMIC DNA]</scope>
    <source>
        <strain evidence="10 11">MAH-14</strain>
    </source>
</reference>
<keyword evidence="7" id="KW-0456">Lyase</keyword>
<dbReference type="PANTHER" id="PTHR13604:SF0">
    <property type="entry name" value="ABASIC SITE PROCESSING PROTEIN HMCES"/>
    <property type="match status" value="1"/>
</dbReference>
<comment type="similarity">
    <text evidence="1 8">Belongs to the SOS response-associated peptidase family.</text>
</comment>
<dbReference type="EC" id="3.4.-.-" evidence="8"/>
<evidence type="ECO:0000256" key="4">
    <source>
        <dbReference type="ARBA" id="ARBA00022801"/>
    </source>
</evidence>
<gene>
    <name evidence="10" type="ORF">FIV34_10540</name>
</gene>
<dbReference type="EMBL" id="CP041046">
    <property type="protein sequence ID" value="QDE39610.1"/>
    <property type="molecule type" value="Genomic_DNA"/>
</dbReference>
<organism evidence="10 11">
    <name type="scientific">Luteibacter pinisoli</name>
    <dbReference type="NCBI Taxonomy" id="2589080"/>
    <lineage>
        <taxon>Bacteria</taxon>
        <taxon>Pseudomonadati</taxon>
        <taxon>Pseudomonadota</taxon>
        <taxon>Gammaproteobacteria</taxon>
        <taxon>Lysobacterales</taxon>
        <taxon>Rhodanobacteraceae</taxon>
        <taxon>Luteibacter</taxon>
    </lineage>
</organism>
<evidence type="ECO:0000313" key="10">
    <source>
        <dbReference type="EMBL" id="QDE39610.1"/>
    </source>
</evidence>
<keyword evidence="11" id="KW-1185">Reference proteome</keyword>
<dbReference type="Gene3D" id="3.90.1680.10">
    <property type="entry name" value="SOS response associated peptidase-like"/>
    <property type="match status" value="1"/>
</dbReference>
<evidence type="ECO:0000256" key="5">
    <source>
        <dbReference type="ARBA" id="ARBA00023124"/>
    </source>
</evidence>
<dbReference type="SUPFAM" id="SSF143081">
    <property type="entry name" value="BB1717-like"/>
    <property type="match status" value="1"/>
</dbReference>